<dbReference type="SUPFAM" id="SSF48056">
    <property type="entry name" value="Di-copper centre-containing domain"/>
    <property type="match status" value="1"/>
</dbReference>
<accession>A0ABR1PYX2</accession>
<comment type="catalytic activity">
    <reaction evidence="6">
        <text>2 L-dopa + O2 = 2 L-dopaquinone + 2 H2O</text>
        <dbReference type="Rhea" id="RHEA:34287"/>
        <dbReference type="ChEBI" id="CHEBI:15377"/>
        <dbReference type="ChEBI" id="CHEBI:15379"/>
        <dbReference type="ChEBI" id="CHEBI:57504"/>
        <dbReference type="ChEBI" id="CHEBI:57924"/>
        <dbReference type="EC" id="1.14.18.1"/>
    </reaction>
</comment>
<evidence type="ECO:0000256" key="8">
    <source>
        <dbReference type="SAM" id="MobiDB-lite"/>
    </source>
</evidence>
<feature type="region of interest" description="Disordered" evidence="8">
    <location>
        <begin position="609"/>
        <end position="632"/>
    </location>
</feature>
<feature type="region of interest" description="Disordered" evidence="8">
    <location>
        <begin position="262"/>
        <end position="297"/>
    </location>
</feature>
<keyword evidence="5" id="KW-0470">Melanin biosynthesis</keyword>
<feature type="non-terminal residue" evidence="10">
    <location>
        <position position="1"/>
    </location>
</feature>
<dbReference type="EMBL" id="JAQQWE010000008">
    <property type="protein sequence ID" value="KAK7942819.1"/>
    <property type="molecule type" value="Genomic_DNA"/>
</dbReference>
<sequence>GDQHGKYQALRALRALRAPIHDTARADETARDLHILGLSEMQNASESDPLSYFQIAGIHGRPFIPWNGVENITAAPFNGFCPHGNTPFTAWHRPFMALYEQTLGDHIQVLASQYNDSSSAAYKAAAESFRAPFWDWAADYRLPASVMEQLITVNGPHGTVDIPNPLYSYKWQQYPLSTDPDYFPKDGREDCYGWNETKRRPDSNGKDQYNIVNGNLAGIAGLKDQVVRLQCRVLCFFLLPAPRQRRSPLCHVAGHQLQQHLPNAVARDGGTVRDTGRKRDGRQPAEAILSGDDPTSFHTGKTVAAMATFGYTYPEIDDWSLSREGTRKAVITQVNQLYGDGANGTSSSAQQQQQRRRGRANRSLRRRQQQQQQQQQQAHATKGYFAQISVERAELQLPCTIFVMLGDDKAGQMSLLSMPTSGITHAEVPLTRALGRVLASDTAAAPAASAASATKNNNALISDAKFVASTLSQLFRVEIRKVRARVSQFFSLFARRCLLVLSHPVSVPQPDLSFFLLHPKRKGTQHVHAVDRVHQTARDFSPRGELHADRKTNARADDAVLRPAHRAVPVSLRVPRRRTCTNGVAIGADHVLRHRLTVLRSLWTPFQASRSRSRAKMSSRRLASKSSRSTER</sequence>
<dbReference type="Pfam" id="PF20802">
    <property type="entry name" value="MAML1_3_TAD1"/>
    <property type="match status" value="1"/>
</dbReference>
<evidence type="ECO:0000256" key="3">
    <source>
        <dbReference type="ARBA" id="ARBA00022723"/>
    </source>
</evidence>
<evidence type="ECO:0000313" key="10">
    <source>
        <dbReference type="EMBL" id="KAK7942819.1"/>
    </source>
</evidence>
<protein>
    <recommendedName>
        <fullName evidence="2">tyrosinase</fullName>
        <ecNumber evidence="2">1.14.18.1</ecNumber>
    </recommendedName>
</protein>
<name>A0ABR1PYX2_9PEZI</name>
<evidence type="ECO:0000259" key="9">
    <source>
        <dbReference type="PROSITE" id="PS00497"/>
    </source>
</evidence>
<dbReference type="InterPro" id="IPR008922">
    <property type="entry name" value="Di-copper_centre_dom_sf"/>
</dbReference>
<feature type="region of interest" description="Disordered" evidence="8">
    <location>
        <begin position="338"/>
        <end position="378"/>
    </location>
</feature>
<evidence type="ECO:0000256" key="5">
    <source>
        <dbReference type="ARBA" id="ARBA00023101"/>
    </source>
</evidence>
<evidence type="ECO:0000313" key="11">
    <source>
        <dbReference type="Proteomes" id="UP001391051"/>
    </source>
</evidence>
<keyword evidence="11" id="KW-1185">Reference proteome</keyword>
<reference evidence="10 11" key="1">
    <citation type="submission" date="2023-01" db="EMBL/GenBank/DDBJ databases">
        <title>Analysis of 21 Apiospora genomes using comparative genomics revels a genus with tremendous synthesis potential of carbohydrate active enzymes and secondary metabolites.</title>
        <authorList>
            <person name="Sorensen T."/>
        </authorList>
    </citation>
    <scope>NUCLEOTIDE SEQUENCE [LARGE SCALE GENOMIC DNA]</scope>
    <source>
        <strain evidence="10 11">CBS 24483</strain>
    </source>
</reference>
<comment type="catalytic activity">
    <reaction evidence="7">
        <text>L-tyrosine + O2 = L-dopaquinone + H2O</text>
        <dbReference type="Rhea" id="RHEA:18117"/>
        <dbReference type="ChEBI" id="CHEBI:15377"/>
        <dbReference type="ChEBI" id="CHEBI:15379"/>
        <dbReference type="ChEBI" id="CHEBI:57924"/>
        <dbReference type="ChEBI" id="CHEBI:58315"/>
        <dbReference type="EC" id="1.14.18.1"/>
    </reaction>
</comment>
<dbReference type="PROSITE" id="PS00497">
    <property type="entry name" value="TYROSINASE_1"/>
    <property type="match status" value="1"/>
</dbReference>
<dbReference type="Proteomes" id="UP001391051">
    <property type="component" value="Unassembled WGS sequence"/>
</dbReference>
<feature type="compositionally biased region" description="Basic residues" evidence="8">
    <location>
        <begin position="611"/>
        <end position="623"/>
    </location>
</feature>
<feature type="domain" description="Tyrosinase copper-binding" evidence="9">
    <location>
        <begin position="83"/>
        <end position="100"/>
    </location>
</feature>
<dbReference type="EC" id="1.14.18.1" evidence="2"/>
<dbReference type="InterPro" id="IPR002227">
    <property type="entry name" value="Tyrosinase_Cu-bd"/>
</dbReference>
<evidence type="ECO:0000256" key="1">
    <source>
        <dbReference type="ARBA" id="ARBA00009928"/>
    </source>
</evidence>
<keyword evidence="4" id="KW-0186">Copper</keyword>
<dbReference type="RefSeq" id="XP_066694850.1">
    <property type="nucleotide sequence ID" value="XM_066848154.1"/>
</dbReference>
<feature type="compositionally biased region" description="Basic and acidic residues" evidence="8">
    <location>
        <begin position="270"/>
        <end position="283"/>
    </location>
</feature>
<proteinExistence type="inferred from homology"/>
<organism evidence="10 11">
    <name type="scientific">Apiospora aurea</name>
    <dbReference type="NCBI Taxonomy" id="335848"/>
    <lineage>
        <taxon>Eukaryota</taxon>
        <taxon>Fungi</taxon>
        <taxon>Dikarya</taxon>
        <taxon>Ascomycota</taxon>
        <taxon>Pezizomycotina</taxon>
        <taxon>Sordariomycetes</taxon>
        <taxon>Xylariomycetidae</taxon>
        <taxon>Amphisphaeriales</taxon>
        <taxon>Apiosporaceae</taxon>
        <taxon>Apiospora</taxon>
    </lineage>
</organism>
<comment type="similarity">
    <text evidence="1">Belongs to the tyrosinase family.</text>
</comment>
<dbReference type="Pfam" id="PF00264">
    <property type="entry name" value="Tyrosinase"/>
    <property type="match status" value="1"/>
</dbReference>
<evidence type="ECO:0000256" key="6">
    <source>
        <dbReference type="ARBA" id="ARBA00048233"/>
    </source>
</evidence>
<dbReference type="PANTHER" id="PTHR11474">
    <property type="entry name" value="TYROSINASE FAMILY MEMBER"/>
    <property type="match status" value="1"/>
</dbReference>
<comment type="caution">
    <text evidence="10">The sequence shown here is derived from an EMBL/GenBank/DDBJ whole genome shotgun (WGS) entry which is preliminary data.</text>
</comment>
<keyword evidence="3" id="KW-0479">Metal-binding</keyword>
<dbReference type="GeneID" id="92081216"/>
<dbReference type="Gene3D" id="1.10.1280.10">
    <property type="entry name" value="Di-copper center containing domain from catechol oxidase"/>
    <property type="match status" value="1"/>
</dbReference>
<gene>
    <name evidence="10" type="ORF">PG986_011932</name>
</gene>
<evidence type="ECO:0000256" key="2">
    <source>
        <dbReference type="ARBA" id="ARBA00011906"/>
    </source>
</evidence>
<dbReference type="PANTHER" id="PTHR11474:SF76">
    <property type="entry name" value="SHKT DOMAIN-CONTAINING PROTEIN"/>
    <property type="match status" value="1"/>
</dbReference>
<evidence type="ECO:0000256" key="7">
    <source>
        <dbReference type="ARBA" id="ARBA00048881"/>
    </source>
</evidence>
<dbReference type="InterPro" id="IPR050316">
    <property type="entry name" value="Tyrosinase/Hemocyanin"/>
</dbReference>
<evidence type="ECO:0000256" key="4">
    <source>
        <dbReference type="ARBA" id="ARBA00023008"/>
    </source>
</evidence>
<feature type="compositionally biased region" description="Basic residues" evidence="8">
    <location>
        <begin position="354"/>
        <end position="368"/>
    </location>
</feature>